<name>A0A9R0IAZ6_SPIOL</name>
<dbReference type="SMART" id="SM00979">
    <property type="entry name" value="TIFY"/>
    <property type="match status" value="1"/>
</dbReference>
<dbReference type="GO" id="GO:0031347">
    <property type="term" value="P:regulation of defense response"/>
    <property type="evidence" value="ECO:0000318"/>
    <property type="project" value="GO_Central"/>
</dbReference>
<proteinExistence type="inferred from homology"/>
<comment type="domain">
    <text evidence="2">The jas domain is required for interaction with COI1.</text>
</comment>
<comment type="function">
    <text evidence="2">Repressor of jasmonate responses.</text>
</comment>
<evidence type="ECO:0000259" key="4">
    <source>
        <dbReference type="PROSITE" id="PS51320"/>
    </source>
</evidence>
<dbReference type="InterPro" id="IPR018467">
    <property type="entry name" value="CCT_CS"/>
</dbReference>
<dbReference type="OrthoDB" id="1914366at2759"/>
<evidence type="ECO:0000313" key="5">
    <source>
        <dbReference type="Proteomes" id="UP000813463"/>
    </source>
</evidence>
<evidence type="ECO:0000256" key="1">
    <source>
        <dbReference type="ARBA" id="ARBA00008614"/>
    </source>
</evidence>
<feature type="compositionally biased region" description="Pro residues" evidence="3">
    <location>
        <begin position="24"/>
        <end position="38"/>
    </location>
</feature>
<reference evidence="5" key="1">
    <citation type="journal article" date="2021" name="Nat. Commun.">
        <title>Genomic analyses provide insights into spinach domestication and the genetic basis of agronomic traits.</title>
        <authorList>
            <person name="Cai X."/>
            <person name="Sun X."/>
            <person name="Xu C."/>
            <person name="Sun H."/>
            <person name="Wang X."/>
            <person name="Ge C."/>
            <person name="Zhang Z."/>
            <person name="Wang Q."/>
            <person name="Fei Z."/>
            <person name="Jiao C."/>
            <person name="Wang Q."/>
        </authorList>
    </citation>
    <scope>NUCLEOTIDE SEQUENCE [LARGE SCALE GENOMIC DNA]</scope>
    <source>
        <strain evidence="5">cv. Varoflay</strain>
    </source>
</reference>
<dbReference type="GO" id="GO:2000022">
    <property type="term" value="P:regulation of jasmonic acid mediated signaling pathway"/>
    <property type="evidence" value="ECO:0000318"/>
    <property type="project" value="GO_Central"/>
</dbReference>
<dbReference type="Proteomes" id="UP000813463">
    <property type="component" value="Chromosome 1"/>
</dbReference>
<organism evidence="5 6">
    <name type="scientific">Spinacia oleracea</name>
    <name type="common">Spinach</name>
    <dbReference type="NCBI Taxonomy" id="3562"/>
    <lineage>
        <taxon>Eukaryota</taxon>
        <taxon>Viridiplantae</taxon>
        <taxon>Streptophyta</taxon>
        <taxon>Embryophyta</taxon>
        <taxon>Tracheophyta</taxon>
        <taxon>Spermatophyta</taxon>
        <taxon>Magnoliopsida</taxon>
        <taxon>eudicotyledons</taxon>
        <taxon>Gunneridae</taxon>
        <taxon>Pentapetalae</taxon>
        <taxon>Caryophyllales</taxon>
        <taxon>Chenopodiaceae</taxon>
        <taxon>Chenopodioideae</taxon>
        <taxon>Anserineae</taxon>
        <taxon>Spinacia</taxon>
    </lineage>
</organism>
<evidence type="ECO:0000256" key="2">
    <source>
        <dbReference type="RuleBase" id="RU369065"/>
    </source>
</evidence>
<feature type="region of interest" description="Disordered" evidence="3">
    <location>
        <begin position="66"/>
        <end position="100"/>
    </location>
</feature>
<dbReference type="PROSITE" id="PS51320">
    <property type="entry name" value="TIFY"/>
    <property type="match status" value="1"/>
</dbReference>
<dbReference type="GeneID" id="110785755"/>
<dbReference type="GO" id="GO:0009611">
    <property type="term" value="P:response to wounding"/>
    <property type="evidence" value="ECO:0000318"/>
    <property type="project" value="GO_Central"/>
</dbReference>
<feature type="region of interest" description="Disordered" evidence="3">
    <location>
        <begin position="1"/>
        <end position="50"/>
    </location>
</feature>
<keyword evidence="5" id="KW-1185">Reference proteome</keyword>
<feature type="compositionally biased region" description="Low complexity" evidence="3">
    <location>
        <begin position="66"/>
        <end position="81"/>
    </location>
</feature>
<dbReference type="InterPro" id="IPR040390">
    <property type="entry name" value="TIFY/JAZ"/>
</dbReference>
<dbReference type="AlphaFoldDB" id="A0A9R0IAZ6"/>
<dbReference type="RefSeq" id="XP_021845954.1">
    <property type="nucleotide sequence ID" value="XM_021990262.2"/>
</dbReference>
<keyword evidence="2" id="KW-1184">Jasmonic acid signaling pathway</keyword>
<comment type="subcellular location">
    <subcellularLocation>
        <location evidence="2">Nucleus</location>
    </subcellularLocation>
</comment>
<dbReference type="Pfam" id="PF09425">
    <property type="entry name" value="Jas_motif"/>
    <property type="match status" value="1"/>
</dbReference>
<dbReference type="PANTHER" id="PTHR33077:SF5">
    <property type="entry name" value="PROTEIN TIFY 9"/>
    <property type="match status" value="1"/>
</dbReference>
<feature type="domain" description="Tify" evidence="4">
    <location>
        <begin position="103"/>
        <end position="137"/>
    </location>
</feature>
<dbReference type="InterPro" id="IPR010399">
    <property type="entry name" value="Tify_dom"/>
</dbReference>
<dbReference type="PANTHER" id="PTHR33077">
    <property type="entry name" value="PROTEIN TIFY 4A-RELATED-RELATED"/>
    <property type="match status" value="1"/>
</dbReference>
<sequence length="215" mass="23924">MSKSSHVELDFFGLHNLANSMAHPPQPQTQPQPQPQPQPRLDRRQSFRGIAKINPEIVKSVIASANASKSSSSHPGTPTSSLGMSQLPLFHPNPFSGEDSMEKAEETAPMTIFYNGSVSVYDLPNDKAESIMKLAMEKNESKNEGKVVDYSCFKSSQATTKNILGRLNDDDGDDSDMPIKRKKSLQRFFEKRKERLVSPYTNIEHMASGIEQQKA</sequence>
<evidence type="ECO:0000313" key="6">
    <source>
        <dbReference type="RefSeq" id="XP_021845954.1"/>
    </source>
</evidence>
<keyword evidence="2" id="KW-0539">Nucleus</keyword>
<accession>A0A9R0IAZ6</accession>
<dbReference type="KEGG" id="soe:110785755"/>
<reference evidence="6" key="2">
    <citation type="submission" date="2025-08" db="UniProtKB">
        <authorList>
            <consortium name="RefSeq"/>
        </authorList>
    </citation>
    <scope>IDENTIFICATION</scope>
    <source>
        <tissue evidence="6">Leaf</tissue>
    </source>
</reference>
<gene>
    <name evidence="6" type="primary">LOC110785755</name>
</gene>
<comment type="similarity">
    <text evidence="1 2">Belongs to the TIFY/JAZ family.</text>
</comment>
<protein>
    <recommendedName>
        <fullName evidence="2">Protein TIFY</fullName>
    </recommendedName>
    <alternativeName>
        <fullName evidence="2">Jasmonate ZIM domain-containing protein</fullName>
    </alternativeName>
</protein>
<dbReference type="GO" id="GO:0005634">
    <property type="term" value="C:nucleus"/>
    <property type="evidence" value="ECO:0000318"/>
    <property type="project" value="GO_Central"/>
</dbReference>
<dbReference type="Pfam" id="PF06200">
    <property type="entry name" value="tify"/>
    <property type="match status" value="1"/>
</dbReference>
<evidence type="ECO:0000256" key="3">
    <source>
        <dbReference type="SAM" id="MobiDB-lite"/>
    </source>
</evidence>